<organism evidence="2 3">
    <name type="scientific">Ornithinimicrobium pekingense</name>
    <dbReference type="NCBI Taxonomy" id="384677"/>
    <lineage>
        <taxon>Bacteria</taxon>
        <taxon>Bacillati</taxon>
        <taxon>Actinomycetota</taxon>
        <taxon>Actinomycetes</taxon>
        <taxon>Micrococcales</taxon>
        <taxon>Ornithinimicrobiaceae</taxon>
        <taxon>Ornithinimicrobium</taxon>
    </lineage>
</organism>
<evidence type="ECO:0000256" key="1">
    <source>
        <dbReference type="SAM" id="Phobius"/>
    </source>
</evidence>
<feature type="transmembrane region" description="Helical" evidence="1">
    <location>
        <begin position="436"/>
        <end position="456"/>
    </location>
</feature>
<feature type="transmembrane region" description="Helical" evidence="1">
    <location>
        <begin position="319"/>
        <end position="340"/>
    </location>
</feature>
<keyword evidence="1" id="KW-0812">Transmembrane</keyword>
<sequence>MPSRTGQGDGTIWPMPQTDARVPRPAPWHPAHLALAVVAALVGMVTVVVTLRHGLDWSDEAFVWTMVASDRVAVGEAWGFQHLVHPVFVLTGESVLVMRVLRLAGYVVASVVLVAAATRVMRAAGVHLRRRERALVLLVAQVGTLLAWSYPPRYLGYNELSSWLGALLCAALSVGLVPVAEESRGRRALPWVAVGVLLAPLVIAKFTAAVVWAAVVLVVLLVPVPGTAGWLRPAAVVGGAVATTAVMAASGVPVLTVVDNSVGLLLDSSAQEASDHSVSEVLRTYLTSTRETARAAVVPVVALVTLAVLCLRVRRRTRVGAAVGLLLAAGLVALLVGPSVEGTWSGLGSVSAVVGVGGVLALVLAARATLPAAWLTPRAGVALLVALGAPLVAAVGTNNLIWGHTVFSATPWAVVCGLALCLLARAAPPLVRAAPLLLGGLLVCLAGTAVVFDVSVHPYRSEPLLRQTTPTSVPALAGMRLTEDQAATADWLHRVAVEQEAAGVPAVALHSPGHLFAFNRSGWASPWRGGIWQDSVATNCESGAPEDLFVLQPAAPADLVEAERGRLQEALTGCTLRFPEDFTAVSGHDGSVVWRLQGGAG</sequence>
<evidence type="ECO:0008006" key="4">
    <source>
        <dbReference type="Google" id="ProtNLM"/>
    </source>
</evidence>
<feature type="transmembrane region" description="Helical" evidence="1">
    <location>
        <begin position="192"/>
        <end position="222"/>
    </location>
</feature>
<evidence type="ECO:0000313" key="3">
    <source>
        <dbReference type="Proteomes" id="UP000662111"/>
    </source>
</evidence>
<protein>
    <recommendedName>
        <fullName evidence="4">Glycosyltransferase RgtA/B/C/D-like domain-containing protein</fullName>
    </recommendedName>
</protein>
<feature type="transmembrane region" description="Helical" evidence="1">
    <location>
        <begin position="100"/>
        <end position="121"/>
    </location>
</feature>
<dbReference type="Proteomes" id="UP000662111">
    <property type="component" value="Unassembled WGS sequence"/>
</dbReference>
<accession>A0ABQ2FA60</accession>
<feature type="transmembrane region" description="Helical" evidence="1">
    <location>
        <begin position="31"/>
        <end position="49"/>
    </location>
</feature>
<feature type="transmembrane region" description="Helical" evidence="1">
    <location>
        <begin position="162"/>
        <end position="180"/>
    </location>
</feature>
<feature type="transmembrane region" description="Helical" evidence="1">
    <location>
        <begin position="346"/>
        <end position="366"/>
    </location>
</feature>
<evidence type="ECO:0000313" key="2">
    <source>
        <dbReference type="EMBL" id="GGK67772.1"/>
    </source>
</evidence>
<feature type="transmembrane region" description="Helical" evidence="1">
    <location>
        <begin position="378"/>
        <end position="395"/>
    </location>
</feature>
<reference evidence="3" key="1">
    <citation type="journal article" date="2019" name="Int. J. Syst. Evol. Microbiol.">
        <title>The Global Catalogue of Microorganisms (GCM) 10K type strain sequencing project: providing services to taxonomists for standard genome sequencing and annotation.</title>
        <authorList>
            <consortium name="The Broad Institute Genomics Platform"/>
            <consortium name="The Broad Institute Genome Sequencing Center for Infectious Disease"/>
            <person name="Wu L."/>
            <person name="Ma J."/>
        </authorList>
    </citation>
    <scope>NUCLEOTIDE SEQUENCE [LARGE SCALE GENOMIC DNA]</scope>
    <source>
        <strain evidence="3">CGMCC 1.5362</strain>
    </source>
</reference>
<feature type="transmembrane region" description="Helical" evidence="1">
    <location>
        <begin position="293"/>
        <end position="312"/>
    </location>
</feature>
<dbReference type="EMBL" id="BMLB01000003">
    <property type="protein sequence ID" value="GGK67772.1"/>
    <property type="molecule type" value="Genomic_DNA"/>
</dbReference>
<feature type="transmembrane region" description="Helical" evidence="1">
    <location>
        <begin position="401"/>
        <end position="424"/>
    </location>
</feature>
<gene>
    <name evidence="2" type="ORF">GCM10011509_15180</name>
</gene>
<comment type="caution">
    <text evidence="2">The sequence shown here is derived from an EMBL/GenBank/DDBJ whole genome shotgun (WGS) entry which is preliminary data.</text>
</comment>
<name>A0ABQ2FA60_9MICO</name>
<keyword evidence="1" id="KW-0472">Membrane</keyword>
<proteinExistence type="predicted"/>
<feature type="transmembrane region" description="Helical" evidence="1">
    <location>
        <begin position="133"/>
        <end position="150"/>
    </location>
</feature>
<keyword evidence="3" id="KW-1185">Reference proteome</keyword>
<keyword evidence="1" id="KW-1133">Transmembrane helix</keyword>